<reference evidence="2" key="1">
    <citation type="submission" date="2020-06" db="EMBL/GenBank/DDBJ databases">
        <authorList>
            <person name="Li T."/>
            <person name="Hu X."/>
            <person name="Zhang T."/>
            <person name="Song X."/>
            <person name="Zhang H."/>
            <person name="Dai N."/>
            <person name="Sheng W."/>
            <person name="Hou X."/>
            <person name="Wei L."/>
        </authorList>
    </citation>
    <scope>NUCLEOTIDE SEQUENCE</scope>
    <source>
        <strain evidence="2">KEN8</strain>
        <tissue evidence="2">Leaf</tissue>
    </source>
</reference>
<dbReference type="EMBL" id="JACGWM010001128">
    <property type="protein sequence ID" value="KAL0294880.1"/>
    <property type="molecule type" value="Genomic_DNA"/>
</dbReference>
<feature type="region of interest" description="Disordered" evidence="1">
    <location>
        <begin position="80"/>
        <end position="126"/>
    </location>
</feature>
<gene>
    <name evidence="2" type="ORF">Scaly_3114100</name>
</gene>
<accession>A0AAW2JMK5</accession>
<organism evidence="2">
    <name type="scientific">Sesamum calycinum</name>
    <dbReference type="NCBI Taxonomy" id="2727403"/>
    <lineage>
        <taxon>Eukaryota</taxon>
        <taxon>Viridiplantae</taxon>
        <taxon>Streptophyta</taxon>
        <taxon>Embryophyta</taxon>
        <taxon>Tracheophyta</taxon>
        <taxon>Spermatophyta</taxon>
        <taxon>Magnoliopsida</taxon>
        <taxon>eudicotyledons</taxon>
        <taxon>Gunneridae</taxon>
        <taxon>Pentapetalae</taxon>
        <taxon>asterids</taxon>
        <taxon>lamiids</taxon>
        <taxon>Lamiales</taxon>
        <taxon>Pedaliaceae</taxon>
        <taxon>Sesamum</taxon>
    </lineage>
</organism>
<sequence length="126" mass="14986">MGQRIKRFDFVSRDPPQVGFESRVMGHYPARLSRSQSEILFRFDTSTYETHLWLSPRPGKAKGRWWEFGESRADRVSSFKRRYRRRTKQSERPGVGEKSRVDQARRSGEAKRNQDLAEKEARLWIP</sequence>
<name>A0AAW2JMK5_9LAMI</name>
<feature type="compositionally biased region" description="Basic and acidic residues" evidence="1">
    <location>
        <begin position="88"/>
        <end position="126"/>
    </location>
</feature>
<reference evidence="2" key="2">
    <citation type="journal article" date="2024" name="Plant">
        <title>Genomic evolution and insights into agronomic trait innovations of Sesamum species.</title>
        <authorList>
            <person name="Miao H."/>
            <person name="Wang L."/>
            <person name="Qu L."/>
            <person name="Liu H."/>
            <person name="Sun Y."/>
            <person name="Le M."/>
            <person name="Wang Q."/>
            <person name="Wei S."/>
            <person name="Zheng Y."/>
            <person name="Lin W."/>
            <person name="Duan Y."/>
            <person name="Cao H."/>
            <person name="Xiong S."/>
            <person name="Wang X."/>
            <person name="Wei L."/>
            <person name="Li C."/>
            <person name="Ma Q."/>
            <person name="Ju M."/>
            <person name="Zhao R."/>
            <person name="Li G."/>
            <person name="Mu C."/>
            <person name="Tian Q."/>
            <person name="Mei H."/>
            <person name="Zhang T."/>
            <person name="Gao T."/>
            <person name="Zhang H."/>
        </authorList>
    </citation>
    <scope>NUCLEOTIDE SEQUENCE</scope>
    <source>
        <strain evidence="2">KEN8</strain>
    </source>
</reference>
<evidence type="ECO:0000256" key="1">
    <source>
        <dbReference type="SAM" id="MobiDB-lite"/>
    </source>
</evidence>
<dbReference type="AlphaFoldDB" id="A0AAW2JMK5"/>
<protein>
    <submittedName>
        <fullName evidence="2">Uncharacterized protein</fullName>
    </submittedName>
</protein>
<comment type="caution">
    <text evidence="2">The sequence shown here is derived from an EMBL/GenBank/DDBJ whole genome shotgun (WGS) entry which is preliminary data.</text>
</comment>
<proteinExistence type="predicted"/>
<evidence type="ECO:0000313" key="2">
    <source>
        <dbReference type="EMBL" id="KAL0294880.1"/>
    </source>
</evidence>